<evidence type="ECO:0000313" key="1">
    <source>
        <dbReference type="EMBL" id="MDC3420017.1"/>
    </source>
</evidence>
<dbReference type="NCBIfam" id="TIGR01637">
    <property type="entry name" value="phage_arpU"/>
    <property type="match status" value="1"/>
</dbReference>
<dbReference type="EMBL" id="JAMQJZ010000004">
    <property type="protein sequence ID" value="MDC3420017.1"/>
    <property type="molecule type" value="Genomic_DNA"/>
</dbReference>
<organism evidence="1 2">
    <name type="scientific">Aquibacillus koreensis</name>
    <dbReference type="NCBI Taxonomy" id="279446"/>
    <lineage>
        <taxon>Bacteria</taxon>
        <taxon>Bacillati</taxon>
        <taxon>Bacillota</taxon>
        <taxon>Bacilli</taxon>
        <taxon>Bacillales</taxon>
        <taxon>Bacillaceae</taxon>
        <taxon>Aquibacillus</taxon>
    </lineage>
</organism>
<sequence length="157" mass="18974">MDREATRNAVEKLLERYNMYLLMDPIDMQPKITTSFTITPPTFTNQFHSKTENLVVNKIDKEKERHDFISKIQKAVNRLAYNERSVIIKRYMEPVNIYDYEVYNDLGFSERKYYRLKGRAFYKLAFILRVEVYLFGVPTVETRIVKTVYVKFVKRRY</sequence>
<protein>
    <submittedName>
        <fullName evidence="1">ArpU family transcriptional regulator</fullName>
    </submittedName>
</protein>
<dbReference type="RefSeq" id="WP_259868657.1">
    <property type="nucleotide sequence ID" value="NZ_JAMQJZ010000004.1"/>
</dbReference>
<gene>
    <name evidence="1" type="ORF">NC661_06505</name>
</gene>
<name>A0A9X3WHT2_9BACI</name>
<proteinExistence type="predicted"/>
<dbReference type="AlphaFoldDB" id="A0A9X3WHT2"/>
<comment type="caution">
    <text evidence="1">The sequence shown here is derived from an EMBL/GenBank/DDBJ whole genome shotgun (WGS) entry which is preliminary data.</text>
</comment>
<dbReference type="Proteomes" id="UP001145072">
    <property type="component" value="Unassembled WGS sequence"/>
</dbReference>
<keyword evidence="2" id="KW-1185">Reference proteome</keyword>
<reference evidence="1" key="1">
    <citation type="submission" date="2022-06" db="EMBL/GenBank/DDBJ databases">
        <title>Aquibacillus sp. a new bacterium isolated from soil saline samples.</title>
        <authorList>
            <person name="Galisteo C."/>
            <person name="De La Haba R."/>
            <person name="Sanchez-Porro C."/>
            <person name="Ventosa A."/>
        </authorList>
    </citation>
    <scope>NUCLEOTIDE SEQUENCE</scope>
    <source>
        <strain evidence="1">JCM 12387</strain>
    </source>
</reference>
<evidence type="ECO:0000313" key="2">
    <source>
        <dbReference type="Proteomes" id="UP001145072"/>
    </source>
</evidence>
<accession>A0A9X3WHT2</accession>
<dbReference type="InterPro" id="IPR006524">
    <property type="entry name" value="ArpU-like"/>
</dbReference>